<gene>
    <name evidence="2" type="ORF">FSW04_02740</name>
</gene>
<dbReference type="OrthoDB" id="9801785at2"/>
<organism evidence="2 3">
    <name type="scientific">Baekduia soli</name>
    <dbReference type="NCBI Taxonomy" id="496014"/>
    <lineage>
        <taxon>Bacteria</taxon>
        <taxon>Bacillati</taxon>
        <taxon>Actinomycetota</taxon>
        <taxon>Thermoleophilia</taxon>
        <taxon>Solirubrobacterales</taxon>
        <taxon>Baekduiaceae</taxon>
        <taxon>Baekduia</taxon>
    </lineage>
</organism>
<dbReference type="Proteomes" id="UP000321805">
    <property type="component" value="Chromosome"/>
</dbReference>
<dbReference type="InterPro" id="IPR036291">
    <property type="entry name" value="NAD(P)-bd_dom_sf"/>
</dbReference>
<dbReference type="GO" id="GO:0044877">
    <property type="term" value="F:protein-containing complex binding"/>
    <property type="evidence" value="ECO:0007669"/>
    <property type="project" value="TreeGrafter"/>
</dbReference>
<evidence type="ECO:0000259" key="1">
    <source>
        <dbReference type="Pfam" id="PF13460"/>
    </source>
</evidence>
<proteinExistence type="predicted"/>
<dbReference type="InterPro" id="IPR051207">
    <property type="entry name" value="ComplexI_NDUFA9_subunit"/>
</dbReference>
<reference evidence="2 3" key="1">
    <citation type="journal article" date="2018" name="J. Microbiol.">
        <title>Baekduia soli gen. nov., sp. nov., a novel bacterium isolated from the soil of Baekdu Mountain and proposal of a novel family name, Baekduiaceae fam. nov.</title>
        <authorList>
            <person name="An D.S."/>
            <person name="Siddiqi M.Z."/>
            <person name="Kim K.H."/>
            <person name="Yu H.S."/>
            <person name="Im W.T."/>
        </authorList>
    </citation>
    <scope>NUCLEOTIDE SEQUENCE [LARGE SCALE GENOMIC DNA]</scope>
    <source>
        <strain evidence="2 3">BR7-21</strain>
    </source>
</reference>
<dbReference type="Gene3D" id="3.40.50.720">
    <property type="entry name" value="NAD(P)-binding Rossmann-like Domain"/>
    <property type="match status" value="1"/>
</dbReference>
<protein>
    <submittedName>
        <fullName evidence="2">NAD-dependent epimerase/dehydratase family protein</fullName>
    </submittedName>
</protein>
<name>A0A5B8U101_9ACTN</name>
<dbReference type="PANTHER" id="PTHR12126:SF11">
    <property type="entry name" value="NADH DEHYDROGENASE [UBIQUINONE] 1 ALPHA SUBCOMPLEX SUBUNIT 9, MITOCHONDRIAL"/>
    <property type="match status" value="1"/>
</dbReference>
<dbReference type="KEGG" id="bsol:FSW04_02740"/>
<evidence type="ECO:0000313" key="2">
    <source>
        <dbReference type="EMBL" id="QEC46602.1"/>
    </source>
</evidence>
<dbReference type="PANTHER" id="PTHR12126">
    <property type="entry name" value="NADH-UBIQUINONE OXIDOREDUCTASE 39 KDA SUBUNIT-RELATED"/>
    <property type="match status" value="1"/>
</dbReference>
<dbReference type="AlphaFoldDB" id="A0A5B8U101"/>
<dbReference type="Pfam" id="PF13460">
    <property type="entry name" value="NAD_binding_10"/>
    <property type="match status" value="1"/>
</dbReference>
<feature type="domain" description="NAD(P)-binding" evidence="1">
    <location>
        <begin position="6"/>
        <end position="144"/>
    </location>
</feature>
<accession>A0A5B8U101</accession>
<dbReference type="SUPFAM" id="SSF51735">
    <property type="entry name" value="NAD(P)-binding Rossmann-fold domains"/>
    <property type="match status" value="1"/>
</dbReference>
<sequence length="295" mass="31303">MLLLTGATGLVGSTLLARLLADGTPVRCLVRDPRRLGADRVRVQIALGDLADPPSFRNALRGVTTVVHLAAAIRDQPRGSIEELNGIATWRLVQAAERAGVQRFIHFSALSASAHDRTRFLRAKALAEQAVLASDLQRLVLAPSLVYAPGDVFMTLLGHMALAPVVPVSGRGRARFEPIWAADVAACVTALIAGGGDGRERYELAGPEVVTHTELVRRLLQAAGRPRPLVHVPTAVVSRVLRATEAILGSRAPATWDQAELMEVSMISACGVADARALGVDPRPMTAVLGDSCYS</sequence>
<evidence type="ECO:0000313" key="3">
    <source>
        <dbReference type="Proteomes" id="UP000321805"/>
    </source>
</evidence>
<dbReference type="RefSeq" id="WP_146915993.1">
    <property type="nucleotide sequence ID" value="NZ_CP042430.1"/>
</dbReference>
<dbReference type="EMBL" id="CP042430">
    <property type="protein sequence ID" value="QEC46602.1"/>
    <property type="molecule type" value="Genomic_DNA"/>
</dbReference>
<dbReference type="InterPro" id="IPR016040">
    <property type="entry name" value="NAD(P)-bd_dom"/>
</dbReference>
<keyword evidence="3" id="KW-1185">Reference proteome</keyword>